<dbReference type="EMBL" id="AMFJ01000073">
    <property type="protein sequence ID" value="EKE29916.1"/>
    <property type="molecule type" value="Genomic_DNA"/>
</dbReference>
<dbReference type="AlphaFoldDB" id="K2FFD6"/>
<evidence type="ECO:0000313" key="1">
    <source>
        <dbReference type="EMBL" id="EKE29916.1"/>
    </source>
</evidence>
<protein>
    <submittedName>
        <fullName evidence="1">Uncharacterized protein</fullName>
    </submittedName>
</protein>
<gene>
    <name evidence="1" type="ORF">ACD_2C00073G0004</name>
</gene>
<comment type="caution">
    <text evidence="1">The sequence shown here is derived from an EMBL/GenBank/DDBJ whole genome shotgun (WGS) entry which is preliminary data.</text>
</comment>
<accession>K2FFD6</accession>
<organism evidence="1">
    <name type="scientific">uncultured bacterium</name>
    <name type="common">gcode 4</name>
    <dbReference type="NCBI Taxonomy" id="1234023"/>
    <lineage>
        <taxon>Bacteria</taxon>
        <taxon>environmental samples</taxon>
    </lineage>
</organism>
<proteinExistence type="predicted"/>
<reference evidence="1" key="1">
    <citation type="journal article" date="2012" name="Science">
        <title>Fermentation, hydrogen, and sulfur metabolism in multiple uncultivated bacterial phyla.</title>
        <authorList>
            <person name="Wrighton K.C."/>
            <person name="Thomas B.C."/>
            <person name="Sharon I."/>
            <person name="Miller C.S."/>
            <person name="Castelle C.J."/>
            <person name="VerBerkmoes N.C."/>
            <person name="Wilkins M.J."/>
            <person name="Hettich R.L."/>
            <person name="Lipton M.S."/>
            <person name="Williams K.H."/>
            <person name="Long P.E."/>
            <person name="Banfield J.F."/>
        </authorList>
    </citation>
    <scope>NUCLEOTIDE SEQUENCE [LARGE SCALE GENOMIC DNA]</scope>
</reference>
<sequence length="50" mass="5795">MPDIQLNEIDSWPSLSEKLLATQDFIKNNPKAVWSKLNKMEFKQDSASKE</sequence>
<name>K2FFD6_9BACT</name>